<protein>
    <submittedName>
        <fullName evidence="9">Metal ABC transporter substrate-binding protein</fullName>
    </submittedName>
</protein>
<feature type="chain" id="PRO_5045841475" evidence="8">
    <location>
        <begin position="20"/>
        <end position="295"/>
    </location>
</feature>
<dbReference type="InterPro" id="IPR006127">
    <property type="entry name" value="ZnuA-like"/>
</dbReference>
<comment type="caution">
    <text evidence="9">The sequence shown here is derived from an EMBL/GenBank/DDBJ whole genome shotgun (WGS) entry which is preliminary data.</text>
</comment>
<evidence type="ECO:0000256" key="2">
    <source>
        <dbReference type="ARBA" id="ARBA00011028"/>
    </source>
</evidence>
<gene>
    <name evidence="9" type="ORF">QU481_11735</name>
</gene>
<dbReference type="EMBL" id="JAUEDK010000019">
    <property type="protein sequence ID" value="MDN0075564.1"/>
    <property type="molecule type" value="Genomic_DNA"/>
</dbReference>
<keyword evidence="10" id="KW-1185">Reference proteome</keyword>
<dbReference type="PRINTS" id="PR00690">
    <property type="entry name" value="ADHESNFAMILY"/>
</dbReference>
<dbReference type="RefSeq" id="WP_289830196.1">
    <property type="nucleotide sequence ID" value="NZ_JAUEDK010000019.1"/>
</dbReference>
<feature type="signal peptide" evidence="8">
    <location>
        <begin position="1"/>
        <end position="19"/>
    </location>
</feature>
<keyword evidence="4" id="KW-0479">Metal-binding</keyword>
<comment type="similarity">
    <text evidence="2 6">Belongs to the bacterial solute-binding protein 9 family.</text>
</comment>
<evidence type="ECO:0000256" key="5">
    <source>
        <dbReference type="ARBA" id="ARBA00022729"/>
    </source>
</evidence>
<proteinExistence type="inferred from homology"/>
<evidence type="ECO:0000256" key="7">
    <source>
        <dbReference type="SAM" id="MobiDB-lite"/>
    </source>
</evidence>
<dbReference type="SUPFAM" id="SSF53807">
    <property type="entry name" value="Helical backbone' metal receptor"/>
    <property type="match status" value="1"/>
</dbReference>
<dbReference type="PANTHER" id="PTHR42953:SF1">
    <property type="entry name" value="METAL-BINDING PROTEIN HI_0362-RELATED"/>
    <property type="match status" value="1"/>
</dbReference>
<keyword evidence="3 6" id="KW-0813">Transport</keyword>
<dbReference type="PRINTS" id="PR00691">
    <property type="entry name" value="ADHESINB"/>
</dbReference>
<sequence>MKKLLWAGALLGLSSSLWAAPMPVVASFSVVADLTRQVGGDRVEVSSLVGPNQDAHVFQPTPSDVKKVAGAKVFVVNGLGFEGWINRLSHSANFKGVMVEGTKGVTPRKADEQEEGHDEHGGIDPHAFQDPARVQIYVKNIAAGLAKADPAGASYYQTRAASYTKQLKELDAWAQQQFAKVPLAQRKVLTSHDAFGYLGDRYKVRFLAPQGVSTETEASAKGVAMLINQVKREKVKAVFFENMTDPRLLKQLSSEAGVKIGGKLYSDALSPADGPAATYLTMFRYNVSTIMASFK</sequence>
<evidence type="ECO:0000256" key="6">
    <source>
        <dbReference type="RuleBase" id="RU003512"/>
    </source>
</evidence>
<name>A0ABT7XPS8_9NEIS</name>
<feature type="region of interest" description="Disordered" evidence="7">
    <location>
        <begin position="104"/>
        <end position="127"/>
    </location>
</feature>
<dbReference type="InterPro" id="IPR050492">
    <property type="entry name" value="Bact_metal-bind_prot9"/>
</dbReference>
<reference evidence="9" key="1">
    <citation type="submission" date="2023-06" db="EMBL/GenBank/DDBJ databases">
        <authorList>
            <person name="Zhang S."/>
        </authorList>
    </citation>
    <scope>NUCLEOTIDE SEQUENCE</scope>
    <source>
        <strain evidence="9">SG2303</strain>
    </source>
</reference>
<comment type="subcellular location">
    <subcellularLocation>
        <location evidence="1">Cell envelope</location>
    </subcellularLocation>
</comment>
<organism evidence="9 10">
    <name type="scientific">Crenobacter oryzisoli</name>
    <dbReference type="NCBI Taxonomy" id="3056844"/>
    <lineage>
        <taxon>Bacteria</taxon>
        <taxon>Pseudomonadati</taxon>
        <taxon>Pseudomonadota</taxon>
        <taxon>Betaproteobacteria</taxon>
        <taxon>Neisseriales</taxon>
        <taxon>Neisseriaceae</taxon>
        <taxon>Crenobacter</taxon>
    </lineage>
</organism>
<evidence type="ECO:0000313" key="10">
    <source>
        <dbReference type="Proteomes" id="UP001168540"/>
    </source>
</evidence>
<evidence type="ECO:0000256" key="1">
    <source>
        <dbReference type="ARBA" id="ARBA00004196"/>
    </source>
</evidence>
<keyword evidence="5 8" id="KW-0732">Signal</keyword>
<evidence type="ECO:0000256" key="4">
    <source>
        <dbReference type="ARBA" id="ARBA00022723"/>
    </source>
</evidence>
<dbReference type="InterPro" id="IPR006128">
    <property type="entry name" value="Lipoprotein_PsaA-like"/>
</dbReference>
<evidence type="ECO:0000256" key="8">
    <source>
        <dbReference type="SAM" id="SignalP"/>
    </source>
</evidence>
<dbReference type="CDD" id="cd01137">
    <property type="entry name" value="PsaA"/>
    <property type="match status" value="1"/>
</dbReference>
<dbReference type="Gene3D" id="3.40.50.1980">
    <property type="entry name" value="Nitrogenase molybdenum iron protein domain"/>
    <property type="match status" value="2"/>
</dbReference>
<dbReference type="InterPro" id="IPR006129">
    <property type="entry name" value="AdhesinB"/>
</dbReference>
<dbReference type="Proteomes" id="UP001168540">
    <property type="component" value="Unassembled WGS sequence"/>
</dbReference>
<evidence type="ECO:0000313" key="9">
    <source>
        <dbReference type="EMBL" id="MDN0075564.1"/>
    </source>
</evidence>
<accession>A0ABT7XPS8</accession>
<evidence type="ECO:0000256" key="3">
    <source>
        <dbReference type="ARBA" id="ARBA00022448"/>
    </source>
</evidence>
<dbReference type="PANTHER" id="PTHR42953">
    <property type="entry name" value="HIGH-AFFINITY ZINC UPTAKE SYSTEM PROTEIN ZNUA-RELATED"/>
    <property type="match status" value="1"/>
</dbReference>
<dbReference type="Pfam" id="PF01297">
    <property type="entry name" value="ZnuA"/>
    <property type="match status" value="1"/>
</dbReference>